<accession>A0A0S4IZV5</accession>
<name>A0A0S4IZV5_BODSA</name>
<dbReference type="GO" id="GO:0005930">
    <property type="term" value="C:axoneme"/>
    <property type="evidence" value="ECO:0007669"/>
    <property type="project" value="TreeGrafter"/>
</dbReference>
<dbReference type="OrthoDB" id="10254794at2759"/>
<feature type="coiled-coil region" evidence="4">
    <location>
        <begin position="271"/>
        <end position="347"/>
    </location>
</feature>
<organism evidence="7 8">
    <name type="scientific">Bodo saltans</name>
    <name type="common">Flagellated protozoan</name>
    <dbReference type="NCBI Taxonomy" id="75058"/>
    <lineage>
        <taxon>Eukaryota</taxon>
        <taxon>Discoba</taxon>
        <taxon>Euglenozoa</taxon>
        <taxon>Kinetoplastea</taxon>
        <taxon>Metakinetoplastina</taxon>
        <taxon>Eubodonida</taxon>
        <taxon>Bodonidae</taxon>
        <taxon>Bodo</taxon>
    </lineage>
</organism>
<comment type="subcellular location">
    <subcellularLocation>
        <location evidence="1">Cell projection</location>
        <location evidence="1">Cilium</location>
    </subcellularLocation>
</comment>
<evidence type="ECO:0000256" key="5">
    <source>
        <dbReference type="SAM" id="MobiDB-lite"/>
    </source>
</evidence>
<dbReference type="InterPro" id="IPR025254">
    <property type="entry name" value="CCDC113/CCDC96_CC"/>
</dbReference>
<dbReference type="PANTHER" id="PTHR15654">
    <property type="entry name" value="COILED-COIL DOMAIN-CONTAINING PROTEIN 113-RELATED"/>
    <property type="match status" value="1"/>
</dbReference>
<feature type="region of interest" description="Disordered" evidence="5">
    <location>
        <begin position="59"/>
        <end position="88"/>
    </location>
</feature>
<keyword evidence="2 4" id="KW-0175">Coiled coil</keyword>
<gene>
    <name evidence="7" type="ORF">BSAL_76445</name>
</gene>
<dbReference type="GO" id="GO:0060271">
    <property type="term" value="P:cilium assembly"/>
    <property type="evidence" value="ECO:0007669"/>
    <property type="project" value="TreeGrafter"/>
</dbReference>
<evidence type="ECO:0000256" key="4">
    <source>
        <dbReference type="SAM" id="Coils"/>
    </source>
</evidence>
<dbReference type="InterPro" id="IPR051885">
    <property type="entry name" value="CC_CF"/>
</dbReference>
<dbReference type="Gene3D" id="1.10.287.1490">
    <property type="match status" value="1"/>
</dbReference>
<evidence type="ECO:0000259" key="6">
    <source>
        <dbReference type="Pfam" id="PF13870"/>
    </source>
</evidence>
<proteinExistence type="predicted"/>
<evidence type="ECO:0000256" key="1">
    <source>
        <dbReference type="ARBA" id="ARBA00004138"/>
    </source>
</evidence>
<evidence type="ECO:0000313" key="8">
    <source>
        <dbReference type="Proteomes" id="UP000051952"/>
    </source>
</evidence>
<dbReference type="OMA" id="RYEPIME"/>
<keyword evidence="3" id="KW-0966">Cell projection</keyword>
<dbReference type="EMBL" id="CYKH01000719">
    <property type="protein sequence ID" value="CUG25491.1"/>
    <property type="molecule type" value="Genomic_DNA"/>
</dbReference>
<dbReference type="Proteomes" id="UP000051952">
    <property type="component" value="Unassembled WGS sequence"/>
</dbReference>
<evidence type="ECO:0000313" key="7">
    <source>
        <dbReference type="EMBL" id="CUG25491.1"/>
    </source>
</evidence>
<dbReference type="GO" id="GO:0036064">
    <property type="term" value="C:ciliary basal body"/>
    <property type="evidence" value="ECO:0007669"/>
    <property type="project" value="TreeGrafter"/>
</dbReference>
<dbReference type="VEuPathDB" id="TriTrypDB:BSAL_76445"/>
<dbReference type="AlphaFoldDB" id="A0A0S4IZV5"/>
<dbReference type="Pfam" id="PF13870">
    <property type="entry name" value="CCDC113_CCDC96_CC"/>
    <property type="match status" value="1"/>
</dbReference>
<reference evidence="8" key="1">
    <citation type="submission" date="2015-09" db="EMBL/GenBank/DDBJ databases">
        <authorList>
            <consortium name="Pathogen Informatics"/>
        </authorList>
    </citation>
    <scope>NUCLEOTIDE SEQUENCE [LARGE SCALE GENOMIC DNA]</scope>
    <source>
        <strain evidence="8">Lake Konstanz</strain>
    </source>
</reference>
<dbReference type="PANTHER" id="PTHR15654:SF1">
    <property type="entry name" value="COILED-COIL DOMAIN-CONTAINING PROTEIN 96"/>
    <property type="match status" value="1"/>
</dbReference>
<protein>
    <recommendedName>
        <fullName evidence="6">CCDC113/CCDC96 coiled-coil domain-containing protein</fullName>
    </recommendedName>
</protein>
<keyword evidence="8" id="KW-1185">Reference proteome</keyword>
<sequence>MNSFSFYRCIWGQSVAKEMNEYDRGEQNEEERQHQAATTIQRKWRTYFKDVSLLRGNEAAQGGYSGDDGGDGEDGVGGGSGAPKQPLTEEEIREQCLERCRQLLTDRDSLIQTNLTHQRALFKIFAERRAGQGQEAADNQPVTAELEAKYWSQLQRVRDERASIGHMRAQSDAEIERSTQSHQHVIQEAMQYEHNFLEFVKEKAGEAVSVRNNKPIPAKRIEEFEQQEHALHARVHQVRVQYLKLRNKSRKLHNDMSHKDNKKDGMHLIDFEQLKIENTNLNEKIEERNEDLLKLRKKATTTIHVLTHVKEKLEFVKAENTQLQRQVAQLEEELSSLRDRLAQTKRERDYFANDNIKIREKMPMIGAEDLLLDYEVRKKDIENCRIEVVELTNRHHELMQWIHSHQGTLETMQKTVA</sequence>
<evidence type="ECO:0000256" key="3">
    <source>
        <dbReference type="ARBA" id="ARBA00023273"/>
    </source>
</evidence>
<feature type="domain" description="CCDC113/CCDC96 coiled-coil" evidence="6">
    <location>
        <begin position="234"/>
        <end position="401"/>
    </location>
</feature>
<evidence type="ECO:0000256" key="2">
    <source>
        <dbReference type="ARBA" id="ARBA00023054"/>
    </source>
</evidence>